<reference evidence="2 3" key="1">
    <citation type="submission" date="2024-10" db="EMBL/GenBank/DDBJ databases">
        <title>The Natural Products Discovery Center: Release of the First 8490 Sequenced Strains for Exploring Actinobacteria Biosynthetic Diversity.</title>
        <authorList>
            <person name="Kalkreuter E."/>
            <person name="Kautsar S.A."/>
            <person name="Yang D."/>
            <person name="Bader C.D."/>
            <person name="Teijaro C.N."/>
            <person name="Fluegel L."/>
            <person name="Davis C.M."/>
            <person name="Simpson J.R."/>
            <person name="Lauterbach L."/>
            <person name="Steele A.D."/>
            <person name="Gui C."/>
            <person name="Meng S."/>
            <person name="Li G."/>
            <person name="Viehrig K."/>
            <person name="Ye F."/>
            <person name="Su P."/>
            <person name="Kiefer A.F."/>
            <person name="Nichols A."/>
            <person name="Cepeda A.J."/>
            <person name="Yan W."/>
            <person name="Fan B."/>
            <person name="Jiang Y."/>
            <person name="Adhikari A."/>
            <person name="Zheng C.-J."/>
            <person name="Schuster L."/>
            <person name="Cowan T.M."/>
            <person name="Smanski M.J."/>
            <person name="Chevrette M.G."/>
            <person name="De Carvalho L.P.S."/>
            <person name="Shen B."/>
        </authorList>
    </citation>
    <scope>NUCLEOTIDE SEQUENCE [LARGE SCALE GENOMIC DNA]</scope>
    <source>
        <strain evidence="2 3">NPDC012605</strain>
    </source>
</reference>
<evidence type="ECO:0008006" key="4">
    <source>
        <dbReference type="Google" id="ProtNLM"/>
    </source>
</evidence>
<dbReference type="EMBL" id="JBIBDZ010000013">
    <property type="protein sequence ID" value="MFF5923310.1"/>
    <property type="molecule type" value="Genomic_DNA"/>
</dbReference>
<name>A0ABW6Y0L2_9ACTN</name>
<proteinExistence type="predicted"/>
<feature type="compositionally biased region" description="Basic and acidic residues" evidence="1">
    <location>
        <begin position="7"/>
        <end position="17"/>
    </location>
</feature>
<feature type="compositionally biased region" description="Low complexity" evidence="1">
    <location>
        <begin position="270"/>
        <end position="281"/>
    </location>
</feature>
<evidence type="ECO:0000256" key="1">
    <source>
        <dbReference type="SAM" id="MobiDB-lite"/>
    </source>
</evidence>
<feature type="region of interest" description="Disordered" evidence="1">
    <location>
        <begin position="270"/>
        <end position="304"/>
    </location>
</feature>
<keyword evidence="3" id="KW-1185">Reference proteome</keyword>
<dbReference type="RefSeq" id="WP_388310830.1">
    <property type="nucleotide sequence ID" value="NZ_JBIBDZ010000013.1"/>
</dbReference>
<feature type="region of interest" description="Disordered" evidence="1">
    <location>
        <begin position="1"/>
        <end position="23"/>
    </location>
</feature>
<comment type="caution">
    <text evidence="2">The sequence shown here is derived from an EMBL/GenBank/DDBJ whole genome shotgun (WGS) entry which is preliminary data.</text>
</comment>
<dbReference type="Proteomes" id="UP001602370">
    <property type="component" value="Unassembled WGS sequence"/>
</dbReference>
<accession>A0ABW6Y0L2</accession>
<protein>
    <recommendedName>
        <fullName evidence="4">Baseplate assembly protein</fullName>
    </recommendedName>
</protein>
<sequence>MTASTDPENRAEPEQQRSPRTRSMAYGRSLARMRAALADPAHPLGVRALARRPVDEPAIALLDSWAIVTDIVSFYTERLTQEGFLGTATELESVRELVRTLGYELRPGIAAQADLAFSVEDTVASPETVTVPRGTPVQSIPGQDQTPQVFETETDLEARAAWNAIPAVATSTQRLDADVNGIWLTGVDSGIRPGDSLIVVDGGLATGAAWAFLVVTGVAVEPDGRTGWTLLTVRRPGGTDDPDHGPIVSKGAHVYGFAERANMFGWNAQATPSSASSVTTAPREPGGRPQEATPQRSLELDGDHPRLLPDSWLVMESDDERRLYRALAVTPSGNTHSGFSARTTKVSTDRTLPGDFVPPSTLVHCQSVQLPAERRPRSAPVAGRKLELAVTEPLLPVGRVVVVQGTDVRSGAVQAERAQVAARTVDGAGTVMTVTLDRELEHSYHPDTVAVLGNVVTATHGETVSHVLGSGDGAQQFTAVSIWRQPLTYVSGVAGAATSTLAIRVDGELWHEVASLHEAGPNDRVFVVRNAEGGTATAIFGDGVHGARLPTGTENVTATYRVGNGADGAVSAGRLTLLPRRPLGISAVANPVASHDWASAENLADARSGAPRRTRTLDRVVSVNDYEDFARGFAGVGAAQADTVWDGSRRTIVLSLVGSEGRRAGDGLLADLGAAIASARPPGGSFRVMRAAVLWFGVRIEVLHDPAYEWTTVREAVATALDLRFAPARQAFGAPVTTSAVLMVVKAVAGVAACSMPRLVRLPAPPASSEASPYLPPDTQAEQVLASSPAHWEAGEVRPAQFPALAAGAVEIAVMAP</sequence>
<evidence type="ECO:0000313" key="2">
    <source>
        <dbReference type="EMBL" id="MFF5923310.1"/>
    </source>
</evidence>
<gene>
    <name evidence="2" type="ORF">ACFY8C_34080</name>
</gene>
<evidence type="ECO:0000313" key="3">
    <source>
        <dbReference type="Proteomes" id="UP001602370"/>
    </source>
</evidence>
<organism evidence="2 3">
    <name type="scientific">Streptomyces flavochromogenes</name>
    <dbReference type="NCBI Taxonomy" id="68199"/>
    <lineage>
        <taxon>Bacteria</taxon>
        <taxon>Bacillati</taxon>
        <taxon>Actinomycetota</taxon>
        <taxon>Actinomycetes</taxon>
        <taxon>Kitasatosporales</taxon>
        <taxon>Streptomycetaceae</taxon>
        <taxon>Streptomyces</taxon>
    </lineage>
</organism>